<dbReference type="InterPro" id="IPR036138">
    <property type="entry name" value="PBP_dimer_sf"/>
</dbReference>
<dbReference type="Pfam" id="PF03717">
    <property type="entry name" value="PBP_dimer"/>
    <property type="match status" value="1"/>
</dbReference>
<dbReference type="CDD" id="cd06575">
    <property type="entry name" value="PASTA_Pbp2x-like_2"/>
    <property type="match status" value="1"/>
</dbReference>
<protein>
    <submittedName>
        <fullName evidence="6">Transpeptidase family protein</fullName>
    </submittedName>
</protein>
<name>A0A9D2BFS7_9BACT</name>
<keyword evidence="4" id="KW-1133">Transmembrane helix</keyword>
<feature type="transmembrane region" description="Helical" evidence="4">
    <location>
        <begin position="18"/>
        <end position="40"/>
    </location>
</feature>
<proteinExistence type="predicted"/>
<dbReference type="InterPro" id="IPR005543">
    <property type="entry name" value="PASTA_dom"/>
</dbReference>
<evidence type="ECO:0000259" key="5">
    <source>
        <dbReference type="PROSITE" id="PS51178"/>
    </source>
</evidence>
<reference evidence="6" key="1">
    <citation type="journal article" date="2021" name="PeerJ">
        <title>Extensive microbial diversity within the chicken gut microbiome revealed by metagenomics and culture.</title>
        <authorList>
            <person name="Gilroy R."/>
            <person name="Ravi A."/>
            <person name="Getino M."/>
            <person name="Pursley I."/>
            <person name="Horton D.L."/>
            <person name="Alikhan N.F."/>
            <person name="Baker D."/>
            <person name="Gharbi K."/>
            <person name="Hall N."/>
            <person name="Watson M."/>
            <person name="Adriaenssens E.M."/>
            <person name="Foster-Nyarko E."/>
            <person name="Jarju S."/>
            <person name="Secka A."/>
            <person name="Antonio M."/>
            <person name="Oren A."/>
            <person name="Chaudhuri R.R."/>
            <person name="La Ragione R."/>
            <person name="Hildebrand F."/>
            <person name="Pallen M.J."/>
        </authorList>
    </citation>
    <scope>NUCLEOTIDE SEQUENCE</scope>
    <source>
        <strain evidence="6">ChiGjej6B6-14162</strain>
    </source>
</reference>
<dbReference type="SMART" id="SM00740">
    <property type="entry name" value="PASTA"/>
    <property type="match status" value="1"/>
</dbReference>
<evidence type="ECO:0000256" key="3">
    <source>
        <dbReference type="ARBA" id="ARBA00023136"/>
    </source>
</evidence>
<dbReference type="SUPFAM" id="SSF56601">
    <property type="entry name" value="beta-lactamase/transpeptidase-like"/>
    <property type="match status" value="1"/>
</dbReference>
<dbReference type="SUPFAM" id="SSF56519">
    <property type="entry name" value="Penicillin binding protein dimerisation domain"/>
    <property type="match status" value="1"/>
</dbReference>
<evidence type="ECO:0000256" key="2">
    <source>
        <dbReference type="ARBA" id="ARBA00022645"/>
    </source>
</evidence>
<feature type="domain" description="PASTA" evidence="5">
    <location>
        <begin position="672"/>
        <end position="730"/>
    </location>
</feature>
<dbReference type="Gene3D" id="3.40.710.10">
    <property type="entry name" value="DD-peptidase/beta-lactamase superfamily"/>
    <property type="match status" value="1"/>
</dbReference>
<dbReference type="Pfam" id="PF00905">
    <property type="entry name" value="Transpeptidase"/>
    <property type="match status" value="1"/>
</dbReference>
<keyword evidence="2" id="KW-0121">Carboxypeptidase</keyword>
<dbReference type="Gene3D" id="3.90.1310.10">
    <property type="entry name" value="Penicillin-binding protein 2a (Domain 2)"/>
    <property type="match status" value="1"/>
</dbReference>
<sequence>MSEENEQNKNLPGNGRILFYYFVVVLMLCFVAAGILICAFDTAFVEKEKWLKVAEEQKRPNRLILPGRGNIYSADGKLMATSVPRYYMYMDFKADVFETKTTKWNGRDTFLNSKTNGVDSLAVYLSRKLKDRTPAGYKAYLLRGLKSKSRQYPIFAGKVSYSDLKEIQKFPFLRLGRFRSGFYTKEMVQRQKPFGSLASRTIGDIYGEIEEGGLTKGKNGLELQYDSLLRGEAGLSSVRRLGGGWTNVVEVEPTDGCDIKTTIDIHIQDITEKSLVDKLREIDAESGTAVVMEVATGEVKAITNMARIREGVYAETKNHAVADETEPGSTFKVASIMVALDDGVCAPSDTVDVGNGVFMYKGARMTDHNLNRGGYGRISVEQAIWYSSNIGVAKTILKGYENNPRKFVEGLYRIGMNADLRLEIPGSGRAKIRMPGDTLNYWSKTTLPWMSFGYETQIPPIYTLAFYNAIANGGKMMRPIFTKEIIKDGKTIQHFSPEVIKESICSDSTLAIIQDMLLGVVEKGTGKAVHSDIIRIAGKTGTAQIASGGVYRTSGHQVAFCGYFPADNPKYSCIVVIRRPRIGYPSGGTMSGGVVKAVAEKIYASYMLYDVREMERDSLAVPLPQVKGGNREAVESVLDELDIPTDADSLETIWTFARLSQDSTKIELRNLEIHDGTVPRVIGMGAKDAVYLMEKAGLRVSLSGVGRVVSQSVSPGGKVHKGQTVLLTLR</sequence>
<dbReference type="AlphaFoldDB" id="A0A9D2BFS7"/>
<evidence type="ECO:0000256" key="1">
    <source>
        <dbReference type="ARBA" id="ARBA00004370"/>
    </source>
</evidence>
<evidence type="ECO:0000313" key="7">
    <source>
        <dbReference type="Proteomes" id="UP000886740"/>
    </source>
</evidence>
<organism evidence="6 7">
    <name type="scientific">Candidatus Parabacteroides intestinipullorum</name>
    <dbReference type="NCBI Taxonomy" id="2838723"/>
    <lineage>
        <taxon>Bacteria</taxon>
        <taxon>Pseudomonadati</taxon>
        <taxon>Bacteroidota</taxon>
        <taxon>Bacteroidia</taxon>
        <taxon>Bacteroidales</taxon>
        <taxon>Tannerellaceae</taxon>
        <taxon>Parabacteroides</taxon>
    </lineage>
</organism>
<dbReference type="InterPro" id="IPR005311">
    <property type="entry name" value="PBP_dimer"/>
</dbReference>
<dbReference type="EMBL" id="DXEL01000011">
    <property type="protein sequence ID" value="HIX73664.1"/>
    <property type="molecule type" value="Genomic_DNA"/>
</dbReference>
<keyword evidence="2" id="KW-0645">Protease</keyword>
<comment type="subcellular location">
    <subcellularLocation>
        <location evidence="1">Membrane</location>
    </subcellularLocation>
</comment>
<dbReference type="GO" id="GO:0004180">
    <property type="term" value="F:carboxypeptidase activity"/>
    <property type="evidence" value="ECO:0007669"/>
    <property type="project" value="UniProtKB-KW"/>
</dbReference>
<dbReference type="InterPro" id="IPR001460">
    <property type="entry name" value="PCN-bd_Tpept"/>
</dbReference>
<comment type="caution">
    <text evidence="6">The sequence shown here is derived from an EMBL/GenBank/DDBJ whole genome shotgun (WGS) entry which is preliminary data.</text>
</comment>
<reference evidence="6" key="2">
    <citation type="submission" date="2021-04" db="EMBL/GenBank/DDBJ databases">
        <authorList>
            <person name="Gilroy R."/>
        </authorList>
    </citation>
    <scope>NUCLEOTIDE SEQUENCE</scope>
    <source>
        <strain evidence="6">ChiGjej6B6-14162</strain>
    </source>
</reference>
<dbReference type="GO" id="GO:0008658">
    <property type="term" value="F:penicillin binding"/>
    <property type="evidence" value="ECO:0007669"/>
    <property type="project" value="InterPro"/>
</dbReference>
<dbReference type="GO" id="GO:0071555">
    <property type="term" value="P:cell wall organization"/>
    <property type="evidence" value="ECO:0007669"/>
    <property type="project" value="TreeGrafter"/>
</dbReference>
<dbReference type="InterPro" id="IPR012338">
    <property type="entry name" value="Beta-lactam/transpept-like"/>
</dbReference>
<keyword evidence="2" id="KW-0378">Hydrolase</keyword>
<accession>A0A9D2BFS7</accession>
<evidence type="ECO:0000256" key="4">
    <source>
        <dbReference type="SAM" id="Phobius"/>
    </source>
</evidence>
<dbReference type="PROSITE" id="PS51178">
    <property type="entry name" value="PASTA"/>
    <property type="match status" value="1"/>
</dbReference>
<evidence type="ECO:0000313" key="6">
    <source>
        <dbReference type="EMBL" id="HIX73664.1"/>
    </source>
</evidence>
<dbReference type="GO" id="GO:0005886">
    <property type="term" value="C:plasma membrane"/>
    <property type="evidence" value="ECO:0007669"/>
    <property type="project" value="TreeGrafter"/>
</dbReference>
<keyword evidence="3 4" id="KW-0472">Membrane</keyword>
<keyword evidence="4" id="KW-0812">Transmembrane</keyword>
<dbReference type="InterPro" id="IPR050515">
    <property type="entry name" value="Beta-lactam/transpept"/>
</dbReference>
<dbReference type="PANTHER" id="PTHR30627:SF1">
    <property type="entry name" value="PEPTIDOGLYCAN D,D-TRANSPEPTIDASE FTSI"/>
    <property type="match status" value="1"/>
</dbReference>
<dbReference type="Proteomes" id="UP000886740">
    <property type="component" value="Unassembled WGS sequence"/>
</dbReference>
<dbReference type="Gene3D" id="3.30.10.20">
    <property type="match status" value="1"/>
</dbReference>
<dbReference type="Gene3D" id="3.30.450.330">
    <property type="match status" value="1"/>
</dbReference>
<dbReference type="PANTHER" id="PTHR30627">
    <property type="entry name" value="PEPTIDOGLYCAN D,D-TRANSPEPTIDASE"/>
    <property type="match status" value="1"/>
</dbReference>
<gene>
    <name evidence="6" type="ORF">H9977_01210</name>
</gene>
<dbReference type="Pfam" id="PF03793">
    <property type="entry name" value="PASTA"/>
    <property type="match status" value="1"/>
</dbReference>
<dbReference type="SUPFAM" id="SSF54184">
    <property type="entry name" value="Penicillin-binding protein 2x (pbp-2x), c-terminal domain"/>
    <property type="match status" value="1"/>
</dbReference>